<protein>
    <submittedName>
        <fullName evidence="1">18709_t:CDS:1</fullName>
    </submittedName>
</protein>
<feature type="non-terminal residue" evidence="1">
    <location>
        <position position="48"/>
    </location>
</feature>
<evidence type="ECO:0000313" key="1">
    <source>
        <dbReference type="EMBL" id="CAG8849014.1"/>
    </source>
</evidence>
<organism evidence="1 2">
    <name type="scientific">Gigaspora margarita</name>
    <dbReference type="NCBI Taxonomy" id="4874"/>
    <lineage>
        <taxon>Eukaryota</taxon>
        <taxon>Fungi</taxon>
        <taxon>Fungi incertae sedis</taxon>
        <taxon>Mucoromycota</taxon>
        <taxon>Glomeromycotina</taxon>
        <taxon>Glomeromycetes</taxon>
        <taxon>Diversisporales</taxon>
        <taxon>Gigasporaceae</taxon>
        <taxon>Gigaspora</taxon>
    </lineage>
</organism>
<reference evidence="1 2" key="1">
    <citation type="submission" date="2021-06" db="EMBL/GenBank/DDBJ databases">
        <authorList>
            <person name="Kallberg Y."/>
            <person name="Tangrot J."/>
            <person name="Rosling A."/>
        </authorList>
    </citation>
    <scope>NUCLEOTIDE SEQUENCE [LARGE SCALE GENOMIC DNA]</scope>
    <source>
        <strain evidence="1 2">120-4 pot B 10/14</strain>
    </source>
</reference>
<accession>A0ABN7X738</accession>
<evidence type="ECO:0000313" key="2">
    <source>
        <dbReference type="Proteomes" id="UP000789901"/>
    </source>
</evidence>
<keyword evidence="2" id="KW-1185">Reference proteome</keyword>
<comment type="caution">
    <text evidence="1">The sequence shown here is derived from an EMBL/GenBank/DDBJ whole genome shotgun (WGS) entry which is preliminary data.</text>
</comment>
<sequence length="48" mass="5804">KIKKDDLTHLTSYNFNEDDLSFNSKEIRIFNYSQFMDPNILNRKIHKA</sequence>
<feature type="non-terminal residue" evidence="1">
    <location>
        <position position="1"/>
    </location>
</feature>
<dbReference type="EMBL" id="CAJVQB010094420">
    <property type="protein sequence ID" value="CAG8849014.1"/>
    <property type="molecule type" value="Genomic_DNA"/>
</dbReference>
<name>A0ABN7X738_GIGMA</name>
<proteinExistence type="predicted"/>
<gene>
    <name evidence="1" type="ORF">GMARGA_LOCUS39477</name>
</gene>
<dbReference type="Proteomes" id="UP000789901">
    <property type="component" value="Unassembled WGS sequence"/>
</dbReference>